<keyword evidence="3" id="KW-0418">Kinase</keyword>
<evidence type="ECO:0000259" key="5">
    <source>
        <dbReference type="PROSITE" id="PS50011"/>
    </source>
</evidence>
<comment type="caution">
    <text evidence="6">The sequence shown here is derived from an EMBL/GenBank/DDBJ whole genome shotgun (WGS) entry which is preliminary data.</text>
</comment>
<evidence type="ECO:0000256" key="4">
    <source>
        <dbReference type="ARBA" id="ARBA00022840"/>
    </source>
</evidence>
<evidence type="ECO:0000313" key="7">
    <source>
        <dbReference type="Proteomes" id="UP000789901"/>
    </source>
</evidence>
<keyword evidence="1" id="KW-0808">Transferase</keyword>
<dbReference type="PANTHER" id="PTHR44329">
    <property type="entry name" value="SERINE/THREONINE-PROTEIN KINASE TNNI3K-RELATED"/>
    <property type="match status" value="1"/>
</dbReference>
<dbReference type="Gene3D" id="1.10.510.10">
    <property type="entry name" value="Transferase(Phosphotransferase) domain 1"/>
    <property type="match status" value="1"/>
</dbReference>
<dbReference type="Proteomes" id="UP000789901">
    <property type="component" value="Unassembled WGS sequence"/>
</dbReference>
<dbReference type="InterPro" id="IPR011009">
    <property type="entry name" value="Kinase-like_dom_sf"/>
</dbReference>
<keyword evidence="7" id="KW-1185">Reference proteome</keyword>
<keyword evidence="2" id="KW-0547">Nucleotide-binding</keyword>
<gene>
    <name evidence="6" type="ORF">GMARGA_LOCUS23887</name>
</gene>
<sequence length="334" mass="39504">MSTTSNKFQQLQKVIIKKNITCHDYTRFRVVELIKKKTEKFTRVYRAVFKNKTTVLLKLFENNELTINEVINELKLCHRVDIHPNIIRFNGVTRNEGDSSIIPYLLIFEDVNGGTLRSYLRENSQHFSLDEMIKLSLQIANAVKYLHAKGIVNLGLHSENIFIHNKNIKFTDYGLSNRLKRQDVKYQYLRYYKKSDVYSVGILMQEMYNNYLHTKYVVDPINKYIKIYKDCLQIELNSRPEIQIIVSNLKSLIVNCNQNINRHDLEFAHLKNSFIMQDFMKYNSIPLQESPMHINNRGITLDRHYSNETSTQNDEYFSSYQDNTNVHLKNISLK</sequence>
<name>A0ABN7VWZ4_GIGMA</name>
<dbReference type="SUPFAM" id="SSF56112">
    <property type="entry name" value="Protein kinase-like (PK-like)"/>
    <property type="match status" value="1"/>
</dbReference>
<evidence type="ECO:0000256" key="1">
    <source>
        <dbReference type="ARBA" id="ARBA00022679"/>
    </source>
</evidence>
<dbReference type="InterPro" id="IPR051681">
    <property type="entry name" value="Ser/Thr_Kinases-Pseudokinases"/>
</dbReference>
<dbReference type="PROSITE" id="PS50011">
    <property type="entry name" value="PROTEIN_KINASE_DOM"/>
    <property type="match status" value="1"/>
</dbReference>
<feature type="domain" description="Protein kinase" evidence="5">
    <location>
        <begin position="30"/>
        <end position="275"/>
    </location>
</feature>
<keyword evidence="4" id="KW-0067">ATP-binding</keyword>
<protein>
    <submittedName>
        <fullName evidence="6">10998_t:CDS:1</fullName>
    </submittedName>
</protein>
<accession>A0ABN7VWZ4</accession>
<proteinExistence type="predicted"/>
<organism evidence="6 7">
    <name type="scientific">Gigaspora margarita</name>
    <dbReference type="NCBI Taxonomy" id="4874"/>
    <lineage>
        <taxon>Eukaryota</taxon>
        <taxon>Fungi</taxon>
        <taxon>Fungi incertae sedis</taxon>
        <taxon>Mucoromycota</taxon>
        <taxon>Glomeromycotina</taxon>
        <taxon>Glomeromycetes</taxon>
        <taxon>Diversisporales</taxon>
        <taxon>Gigasporaceae</taxon>
        <taxon>Gigaspora</taxon>
    </lineage>
</organism>
<dbReference type="PANTHER" id="PTHR44329:SF288">
    <property type="entry name" value="MITOGEN-ACTIVATED PROTEIN KINASE KINASE KINASE 20"/>
    <property type="match status" value="1"/>
</dbReference>
<dbReference type="InterPro" id="IPR000719">
    <property type="entry name" value="Prot_kinase_dom"/>
</dbReference>
<evidence type="ECO:0000256" key="3">
    <source>
        <dbReference type="ARBA" id="ARBA00022777"/>
    </source>
</evidence>
<evidence type="ECO:0000313" key="6">
    <source>
        <dbReference type="EMBL" id="CAG8804548.1"/>
    </source>
</evidence>
<reference evidence="6 7" key="1">
    <citation type="submission" date="2021-06" db="EMBL/GenBank/DDBJ databases">
        <authorList>
            <person name="Kallberg Y."/>
            <person name="Tangrot J."/>
            <person name="Rosling A."/>
        </authorList>
    </citation>
    <scope>NUCLEOTIDE SEQUENCE [LARGE SCALE GENOMIC DNA]</scope>
    <source>
        <strain evidence="6 7">120-4 pot B 10/14</strain>
    </source>
</reference>
<dbReference type="InterPro" id="IPR001245">
    <property type="entry name" value="Ser-Thr/Tyr_kinase_cat_dom"/>
</dbReference>
<dbReference type="EMBL" id="CAJVQB010024621">
    <property type="protein sequence ID" value="CAG8804548.1"/>
    <property type="molecule type" value="Genomic_DNA"/>
</dbReference>
<evidence type="ECO:0000256" key="2">
    <source>
        <dbReference type="ARBA" id="ARBA00022741"/>
    </source>
</evidence>
<dbReference type="Pfam" id="PF07714">
    <property type="entry name" value="PK_Tyr_Ser-Thr"/>
    <property type="match status" value="1"/>
</dbReference>